<dbReference type="InterPro" id="IPR058532">
    <property type="entry name" value="YjbR/MT2646/Rv2570-like"/>
</dbReference>
<dbReference type="Proteomes" id="UP001063816">
    <property type="component" value="Unassembled WGS sequence"/>
</dbReference>
<proteinExistence type="predicted"/>
<dbReference type="AlphaFoldDB" id="A0A9J6QBP2"/>
<organism evidence="1 2">
    <name type="scientific">Silvania hatchlandensis</name>
    <dbReference type="NCBI Taxonomy" id="2926469"/>
    <lineage>
        <taxon>Bacteria</taxon>
        <taxon>Pseudomonadati</taxon>
        <taxon>Pseudomonadota</taxon>
        <taxon>Gammaproteobacteria</taxon>
        <taxon>Enterobacterales</taxon>
        <taxon>Enterobacteriaceae</taxon>
        <taxon>Silvania</taxon>
    </lineage>
</organism>
<dbReference type="Gene3D" id="3.90.1150.30">
    <property type="match status" value="1"/>
</dbReference>
<keyword evidence="2" id="KW-1185">Reference proteome</keyword>
<reference evidence="1" key="1">
    <citation type="submission" date="2022-05" db="EMBL/GenBank/DDBJ databases">
        <title>Description of a novel species of Leclercia; Leclercia tamurae and the Proposal for a Novel Genus Silvania gen. nov. Containing Two Novel Species Silvania hatchlandensis sp. nov. and Silvania confinis sp. nov. Isolated from the Rhizosphere of Oak.</title>
        <authorList>
            <person name="Maddock D.W."/>
            <person name="Brady C.L."/>
            <person name="Denman S."/>
            <person name="Arnold D."/>
        </authorList>
    </citation>
    <scope>NUCLEOTIDE SEQUENCE</scope>
    <source>
        <strain evidence="1">H19S6</strain>
    </source>
</reference>
<dbReference type="SUPFAM" id="SSF142906">
    <property type="entry name" value="YjbR-like"/>
    <property type="match status" value="1"/>
</dbReference>
<dbReference type="RefSeq" id="WP_271283433.1">
    <property type="nucleotide sequence ID" value="NZ_JAMGZK010000052.1"/>
</dbReference>
<dbReference type="EMBL" id="JAMGZK010000052">
    <property type="protein sequence ID" value="MCU6665893.1"/>
    <property type="molecule type" value="Genomic_DNA"/>
</dbReference>
<dbReference type="PANTHER" id="PTHR35145:SF1">
    <property type="entry name" value="CYTOPLASMIC PROTEIN"/>
    <property type="match status" value="1"/>
</dbReference>
<dbReference type="NCBIfam" id="NF007603">
    <property type="entry name" value="PRK10250.1"/>
    <property type="match status" value="1"/>
</dbReference>
<evidence type="ECO:0000313" key="2">
    <source>
        <dbReference type="Proteomes" id="UP001063816"/>
    </source>
</evidence>
<gene>
    <name evidence="1" type="ORF">M8014_16255</name>
</gene>
<evidence type="ECO:0000313" key="1">
    <source>
        <dbReference type="EMBL" id="MCU6665893.1"/>
    </source>
</evidence>
<keyword evidence="1" id="KW-0238">DNA-binding</keyword>
<dbReference type="GO" id="GO:0003677">
    <property type="term" value="F:DNA binding"/>
    <property type="evidence" value="ECO:0007669"/>
    <property type="project" value="UniProtKB-KW"/>
</dbReference>
<protein>
    <submittedName>
        <fullName evidence="1">MmcQ/YjbR family DNA-binding protein</fullName>
    </submittedName>
</protein>
<name>A0A9J6QBP2_9ENTR</name>
<sequence>MDSKSLLACAQRVALELPFTEHCWPFGPEYDVFKVGGKIFMLMGVAHGRPHVSLKSDPQKSLLNQQIYRSIEPGYHLNKKHWISVYAGDDISPGLIADLVNDSWNQVVDKLPKRTQKQMRPGG</sequence>
<accession>A0A9J6QBP2</accession>
<comment type="caution">
    <text evidence="1">The sequence shown here is derived from an EMBL/GenBank/DDBJ whole genome shotgun (WGS) entry which is preliminary data.</text>
</comment>
<dbReference type="InterPro" id="IPR007351">
    <property type="entry name" value="YjbR"/>
</dbReference>
<dbReference type="InterPro" id="IPR038056">
    <property type="entry name" value="YjbR-like_sf"/>
</dbReference>
<dbReference type="PANTHER" id="PTHR35145">
    <property type="entry name" value="CYTOPLASMIC PROTEIN-RELATED"/>
    <property type="match status" value="1"/>
</dbReference>
<dbReference type="Pfam" id="PF04237">
    <property type="entry name" value="YjbR"/>
    <property type="match status" value="1"/>
</dbReference>